<feature type="transmembrane region" description="Helical" evidence="1">
    <location>
        <begin position="232"/>
        <end position="254"/>
    </location>
</feature>
<dbReference type="Pfam" id="PF06812">
    <property type="entry name" value="ImpA_N"/>
    <property type="match status" value="1"/>
</dbReference>
<keyword evidence="1" id="KW-0472">Membrane</keyword>
<evidence type="ECO:0000259" key="3">
    <source>
        <dbReference type="Pfam" id="PF12486"/>
    </source>
</evidence>
<evidence type="ECO:0000313" key="4">
    <source>
        <dbReference type="EMBL" id="WBE24824.1"/>
    </source>
</evidence>
<sequence>MSLQFEQHVKQGGDPRNFPDFAALKDELSKLHHPARPDINWQYAENLCLSLFRQNGVELQSAAWYSYIRTQRVGLQGMNEGLSLVHALICHQWQTLWPAQVHLRVEILAQLSERLLQSVRGYQMLYSDLPALYKAESFLSAICNTLETLELKYLSQLERLHNFVHNAAKRLESLEGTDSELSTIEHSDVTSRNGIPSTVPPDNTLVYVVQTEPKEQSLIPGQGVQQKRKSELLVGLCSGLLLGAGLLALSLWVWQLSAHNSLQEQLAPSFFIAPVLLSESQRVTLDPEQLKAESSWLLSTTAMQLEQLERFTPVWAQEHAQGLLKQLQQLLPNNAAASALGEQWQQQLQLNAISIDDLQAWHAGMEQLAELSAKLNTLDEKRGRYMTVSELKTAVFNIREAFTQKTPLEERLNQLQESSRNGPLAPALVQQTDADFKQLLNRYALIKQGNSYQE</sequence>
<feature type="domain" description="ImpA C-terminal" evidence="3">
    <location>
        <begin position="302"/>
        <end position="445"/>
    </location>
</feature>
<organism evidence="4 5">
    <name type="scientific">Denitrificimonas caeni</name>
    <dbReference type="NCBI Taxonomy" id="521720"/>
    <lineage>
        <taxon>Bacteria</taxon>
        <taxon>Pseudomonadati</taxon>
        <taxon>Pseudomonadota</taxon>
        <taxon>Gammaproteobacteria</taxon>
        <taxon>Pseudomonadales</taxon>
        <taxon>Pseudomonadaceae</taxon>
        <taxon>Denitrificimonas</taxon>
    </lineage>
</organism>
<keyword evidence="5" id="KW-1185">Reference proteome</keyword>
<evidence type="ECO:0000256" key="1">
    <source>
        <dbReference type="SAM" id="Phobius"/>
    </source>
</evidence>
<dbReference type="Proteomes" id="UP001212189">
    <property type="component" value="Chromosome"/>
</dbReference>
<accession>A0AAE9VS87</accession>
<dbReference type="RefSeq" id="WP_269817767.1">
    <property type="nucleotide sequence ID" value="NZ_CP114976.1"/>
</dbReference>
<gene>
    <name evidence="4" type="ORF">O6P33_10710</name>
</gene>
<evidence type="ECO:0000259" key="2">
    <source>
        <dbReference type="Pfam" id="PF06812"/>
    </source>
</evidence>
<dbReference type="Pfam" id="PF12486">
    <property type="entry name" value="VasL"/>
    <property type="match status" value="1"/>
</dbReference>
<reference evidence="4 5" key="1">
    <citation type="submission" date="2022-12" db="EMBL/GenBank/DDBJ databases">
        <title>Coexistence and Characterization of a Novel Tigecycline Resistance gene tet(X) variant and blaNDM-1 in a Pseudomonas caeni Isolate of Chicken Origin.</title>
        <authorList>
            <person name="Lu X."/>
            <person name="Zhang L."/>
            <person name="Li R."/>
            <person name="Wang Z."/>
        </authorList>
    </citation>
    <scope>NUCLEOTIDE SEQUENCE [LARGE SCALE GENOMIC DNA]</scope>
    <source>
        <strain evidence="4 5">CE14</strain>
    </source>
</reference>
<evidence type="ECO:0000313" key="5">
    <source>
        <dbReference type="Proteomes" id="UP001212189"/>
    </source>
</evidence>
<feature type="domain" description="ImpA N-terminal" evidence="2">
    <location>
        <begin position="9"/>
        <end position="112"/>
    </location>
</feature>
<proteinExistence type="predicted"/>
<dbReference type="PANTHER" id="PTHR37024:SF5">
    <property type="entry name" value="IMPA N-TERMINAL DOMAIN-CONTAINING PROTEIN"/>
    <property type="match status" value="1"/>
</dbReference>
<keyword evidence="1" id="KW-0812">Transmembrane</keyword>
<dbReference type="EMBL" id="CP114976">
    <property type="protein sequence ID" value="WBE24824.1"/>
    <property type="molecule type" value="Genomic_DNA"/>
</dbReference>
<keyword evidence="1" id="KW-1133">Transmembrane helix</keyword>
<dbReference type="KEGG" id="dce:O6P33_10710"/>
<dbReference type="AlphaFoldDB" id="A0AAE9VS87"/>
<dbReference type="PANTHER" id="PTHR37024">
    <property type="entry name" value="TYPE VI SECRETION SYSTEM DUF2094 AND IMPA-RELATED DOMAIN PROTEIN"/>
    <property type="match status" value="1"/>
</dbReference>
<name>A0AAE9VS87_9GAMM</name>
<dbReference type="InterPro" id="IPR021069">
    <property type="entry name" value="ImpA_C"/>
</dbReference>
<dbReference type="InterPro" id="IPR010657">
    <property type="entry name" value="ImpA_N"/>
</dbReference>
<protein>
    <submittedName>
        <fullName evidence="4">Type VI secretion system ImpA family N-terminal domain-containing protein</fullName>
    </submittedName>
</protein>